<feature type="domain" description="Apple" evidence="2">
    <location>
        <begin position="37"/>
        <end position="87"/>
    </location>
</feature>
<dbReference type="SUPFAM" id="SSF57414">
    <property type="entry name" value="Hairpin loop containing domain-like"/>
    <property type="match status" value="1"/>
</dbReference>
<dbReference type="Gene3D" id="3.50.4.10">
    <property type="entry name" value="Hepatocyte Growth Factor"/>
    <property type="match status" value="1"/>
</dbReference>
<evidence type="ECO:0000259" key="2">
    <source>
        <dbReference type="Pfam" id="PF00024"/>
    </source>
</evidence>
<name>A0A915HMV4_ROMCU</name>
<keyword evidence="3" id="KW-1185">Reference proteome</keyword>
<keyword evidence="1" id="KW-0732">Signal</keyword>
<evidence type="ECO:0000256" key="1">
    <source>
        <dbReference type="SAM" id="SignalP"/>
    </source>
</evidence>
<reference evidence="4" key="1">
    <citation type="submission" date="2022-11" db="UniProtKB">
        <authorList>
            <consortium name="WormBaseParasite"/>
        </authorList>
    </citation>
    <scope>IDENTIFICATION</scope>
</reference>
<feature type="signal peptide" evidence="1">
    <location>
        <begin position="1"/>
        <end position="19"/>
    </location>
</feature>
<feature type="chain" id="PRO_5037594301" evidence="1">
    <location>
        <begin position="20"/>
        <end position="107"/>
    </location>
</feature>
<accession>A0A915HMV4</accession>
<dbReference type="InterPro" id="IPR003609">
    <property type="entry name" value="Pan_app"/>
</dbReference>
<protein>
    <submittedName>
        <fullName evidence="4">Apple domain-containing protein</fullName>
    </submittedName>
</protein>
<dbReference type="Pfam" id="PF00024">
    <property type="entry name" value="PAN_1"/>
    <property type="match status" value="1"/>
</dbReference>
<evidence type="ECO:0000313" key="4">
    <source>
        <dbReference type="WBParaSite" id="nRc.2.0.1.t03283-RA"/>
    </source>
</evidence>
<dbReference type="Proteomes" id="UP000887565">
    <property type="component" value="Unplaced"/>
</dbReference>
<organism evidence="3 4">
    <name type="scientific">Romanomermis culicivorax</name>
    <name type="common">Nematode worm</name>
    <dbReference type="NCBI Taxonomy" id="13658"/>
    <lineage>
        <taxon>Eukaryota</taxon>
        <taxon>Metazoa</taxon>
        <taxon>Ecdysozoa</taxon>
        <taxon>Nematoda</taxon>
        <taxon>Enoplea</taxon>
        <taxon>Dorylaimia</taxon>
        <taxon>Mermithida</taxon>
        <taxon>Mermithoidea</taxon>
        <taxon>Mermithidae</taxon>
        <taxon>Romanomermis</taxon>
    </lineage>
</organism>
<dbReference type="WBParaSite" id="nRc.2.0.1.t03283-RA">
    <property type="protein sequence ID" value="nRc.2.0.1.t03283-RA"/>
    <property type="gene ID" value="nRc.2.0.1.g03283"/>
</dbReference>
<sequence length="107" mass="11977">MMRNFAFTIIAISFLAVGAQYGGFPQQRWDIRVGCSLAGVAPTKSLQVNSSARCRQSCANAINYGFCCRSAVYNSFSSTCCLYSESDLLIFWRFIENSIHLKFGDEF</sequence>
<proteinExistence type="predicted"/>
<dbReference type="AlphaFoldDB" id="A0A915HMV4"/>
<evidence type="ECO:0000313" key="3">
    <source>
        <dbReference type="Proteomes" id="UP000887565"/>
    </source>
</evidence>